<dbReference type="RefSeq" id="WP_265767203.1">
    <property type="nucleotide sequence ID" value="NZ_JAGGJA010000013.1"/>
</dbReference>
<dbReference type="PANTHER" id="PTHR34094:SF1">
    <property type="entry name" value="PROTEIN FAM185A"/>
    <property type="match status" value="1"/>
</dbReference>
<dbReference type="PANTHER" id="PTHR34094">
    <property type="match status" value="1"/>
</dbReference>
<evidence type="ECO:0000313" key="4">
    <source>
        <dbReference type="Proteomes" id="UP001207918"/>
    </source>
</evidence>
<evidence type="ECO:0000256" key="1">
    <source>
        <dbReference type="SAM" id="MobiDB-lite"/>
    </source>
</evidence>
<accession>A0ABT3PRD9</accession>
<proteinExistence type="predicted"/>
<dbReference type="EMBL" id="JAGGJA010000013">
    <property type="protein sequence ID" value="MCW9708419.1"/>
    <property type="molecule type" value="Genomic_DNA"/>
</dbReference>
<dbReference type="Proteomes" id="UP001207918">
    <property type="component" value="Unassembled WGS sequence"/>
</dbReference>
<sequence length="324" mass="34076">MYTRTNYLFRVALAFFLSLVITAILIVPSKATANGHERTIQDSPYRVESFTLSGKGTLDVQTSGGHITVTGSSSNTVEVEMYVRKNGKVLTPADTDLSDWHIDISQSGQSIRAIAKREGNGWNWFGSKDKPSISFVIYTPKSIDTDLNTSGGHIEVRGLSGNQLIKTSGGHLELGTLTGTVNARTSGGHITVSDVQANLNARTSGGHIDAENSEGNLTFKTSGGHISLENVAGTVEAKTSGGSIEADLITIGEFVDLKTSGGNINITVPTNIGLNLDLKGSFVSSNLQNFSGKAERNEIEGQINGGGPSVSARTSGGTVSLAFK</sequence>
<evidence type="ECO:0000259" key="2">
    <source>
        <dbReference type="Pfam" id="PF13349"/>
    </source>
</evidence>
<evidence type="ECO:0000313" key="3">
    <source>
        <dbReference type="EMBL" id="MCW9708419.1"/>
    </source>
</evidence>
<name>A0ABT3PRD9_9BACT</name>
<dbReference type="Pfam" id="PF13349">
    <property type="entry name" value="DUF4097"/>
    <property type="match status" value="1"/>
</dbReference>
<protein>
    <submittedName>
        <fullName evidence="3">DUF4097 family beta strand repeat protein</fullName>
    </submittedName>
</protein>
<dbReference type="InterPro" id="IPR025164">
    <property type="entry name" value="Toastrack_DUF4097"/>
</dbReference>
<comment type="caution">
    <text evidence="3">The sequence shown here is derived from an EMBL/GenBank/DDBJ whole genome shotgun (WGS) entry which is preliminary data.</text>
</comment>
<feature type="region of interest" description="Disordered" evidence="1">
    <location>
        <begin position="301"/>
        <end position="324"/>
    </location>
</feature>
<keyword evidence="4" id="KW-1185">Reference proteome</keyword>
<feature type="domain" description="DUF4097" evidence="2">
    <location>
        <begin position="59"/>
        <end position="321"/>
    </location>
</feature>
<organism evidence="3 4">
    <name type="scientific">Fodinibius salsisoli</name>
    <dbReference type="NCBI Taxonomy" id="2820877"/>
    <lineage>
        <taxon>Bacteria</taxon>
        <taxon>Pseudomonadati</taxon>
        <taxon>Balneolota</taxon>
        <taxon>Balneolia</taxon>
        <taxon>Balneolales</taxon>
        <taxon>Balneolaceae</taxon>
        <taxon>Fodinibius</taxon>
    </lineage>
</organism>
<gene>
    <name evidence="3" type="ORF">J6I44_16275</name>
</gene>
<reference evidence="3 4" key="1">
    <citation type="submission" date="2021-03" db="EMBL/GenBank/DDBJ databases">
        <title>Aliifodinibius sp. nov., a new bacterium isolated from saline soil.</title>
        <authorList>
            <person name="Galisteo C."/>
            <person name="De La Haba R."/>
            <person name="Sanchez-Porro C."/>
            <person name="Ventosa A."/>
        </authorList>
    </citation>
    <scope>NUCLEOTIDE SEQUENCE [LARGE SCALE GENOMIC DNA]</scope>
    <source>
        <strain evidence="3 4">1BSP15-2V2</strain>
    </source>
</reference>